<dbReference type="SUPFAM" id="SSF56672">
    <property type="entry name" value="DNA/RNA polymerases"/>
    <property type="match status" value="1"/>
</dbReference>
<dbReference type="InterPro" id="IPR043502">
    <property type="entry name" value="DNA/RNA_pol_sf"/>
</dbReference>
<dbReference type="InterPro" id="IPR000477">
    <property type="entry name" value="RT_dom"/>
</dbReference>
<comment type="caution">
    <text evidence="3">The sequence shown here is derived from an EMBL/GenBank/DDBJ whole genome shotgun (WGS) entry which is preliminary data.</text>
</comment>
<protein>
    <recommendedName>
        <fullName evidence="5">Reverse transcriptase</fullName>
    </recommendedName>
</protein>
<feature type="domain" description="Reverse transcriptase" evidence="1">
    <location>
        <begin position="204"/>
        <end position="318"/>
    </location>
</feature>
<dbReference type="Pfam" id="PF00078">
    <property type="entry name" value="RVT_1"/>
    <property type="match status" value="1"/>
</dbReference>
<dbReference type="AlphaFoldDB" id="A0AAP0AUL0"/>
<evidence type="ECO:0000313" key="4">
    <source>
        <dbReference type="Proteomes" id="UP001418222"/>
    </source>
</evidence>
<dbReference type="Proteomes" id="UP001418222">
    <property type="component" value="Unassembled WGS sequence"/>
</dbReference>
<evidence type="ECO:0000259" key="1">
    <source>
        <dbReference type="Pfam" id="PF00078"/>
    </source>
</evidence>
<keyword evidence="4" id="KW-1185">Reference proteome</keyword>
<evidence type="ECO:0000259" key="2">
    <source>
        <dbReference type="Pfam" id="PF14111"/>
    </source>
</evidence>
<sequence length="344" mass="39448">MDDDEVEEIQAEYANALVGRVVGENFRFEWLSAQLHLKWGALEGFRVCDLGEGCFLLKFAKRESRDHVLLDGPWHVAGRVVGLDVWSEKFIPALNPKMLVPTWVRLPGLPLQFWGDKNLFRIAAIVGEPLYIDAFTKSRSRTNFARICVRRDLSSKAPGCDGVTHSFFTHFWNLTMFDLCAAVKSFFANGSMEAKWKETLVVLIPKCSSPCFPEHYRPISLCSTMYKVVAKIIANRMKPVLQKLISEEQAAFVPARLISDNCFHAQEMVHRVHTTQSKSGYMVMKIDMEKAFDRIQWPFVKRALMSFNFPPYWINLIMECITHPKFGLLINGFRSRLIHATYGC</sequence>
<name>A0AAP0AUL0_9ASPA</name>
<organism evidence="3 4">
    <name type="scientific">Platanthera zijinensis</name>
    <dbReference type="NCBI Taxonomy" id="2320716"/>
    <lineage>
        <taxon>Eukaryota</taxon>
        <taxon>Viridiplantae</taxon>
        <taxon>Streptophyta</taxon>
        <taxon>Embryophyta</taxon>
        <taxon>Tracheophyta</taxon>
        <taxon>Spermatophyta</taxon>
        <taxon>Magnoliopsida</taxon>
        <taxon>Liliopsida</taxon>
        <taxon>Asparagales</taxon>
        <taxon>Orchidaceae</taxon>
        <taxon>Orchidoideae</taxon>
        <taxon>Orchideae</taxon>
        <taxon>Orchidinae</taxon>
        <taxon>Platanthera</taxon>
    </lineage>
</organism>
<dbReference type="EMBL" id="JBBWWQ010000020">
    <property type="protein sequence ID" value="KAK8915996.1"/>
    <property type="molecule type" value="Genomic_DNA"/>
</dbReference>
<evidence type="ECO:0000313" key="3">
    <source>
        <dbReference type="EMBL" id="KAK8915996.1"/>
    </source>
</evidence>
<proteinExistence type="predicted"/>
<reference evidence="3 4" key="1">
    <citation type="journal article" date="2022" name="Nat. Plants">
        <title>Genomes of leafy and leafless Platanthera orchids illuminate the evolution of mycoheterotrophy.</title>
        <authorList>
            <person name="Li M.H."/>
            <person name="Liu K.W."/>
            <person name="Li Z."/>
            <person name="Lu H.C."/>
            <person name="Ye Q.L."/>
            <person name="Zhang D."/>
            <person name="Wang J.Y."/>
            <person name="Li Y.F."/>
            <person name="Zhong Z.M."/>
            <person name="Liu X."/>
            <person name="Yu X."/>
            <person name="Liu D.K."/>
            <person name="Tu X.D."/>
            <person name="Liu B."/>
            <person name="Hao Y."/>
            <person name="Liao X.Y."/>
            <person name="Jiang Y.T."/>
            <person name="Sun W.H."/>
            <person name="Chen J."/>
            <person name="Chen Y.Q."/>
            <person name="Ai Y."/>
            <person name="Zhai J.W."/>
            <person name="Wu S.S."/>
            <person name="Zhou Z."/>
            <person name="Hsiao Y.Y."/>
            <person name="Wu W.L."/>
            <person name="Chen Y.Y."/>
            <person name="Lin Y.F."/>
            <person name="Hsu J.L."/>
            <person name="Li C.Y."/>
            <person name="Wang Z.W."/>
            <person name="Zhao X."/>
            <person name="Zhong W.Y."/>
            <person name="Ma X.K."/>
            <person name="Ma L."/>
            <person name="Huang J."/>
            <person name="Chen G.Z."/>
            <person name="Huang M.Z."/>
            <person name="Huang L."/>
            <person name="Peng D.H."/>
            <person name="Luo Y.B."/>
            <person name="Zou S.Q."/>
            <person name="Chen S.P."/>
            <person name="Lan S."/>
            <person name="Tsai W.C."/>
            <person name="Van de Peer Y."/>
            <person name="Liu Z.J."/>
        </authorList>
    </citation>
    <scope>NUCLEOTIDE SEQUENCE [LARGE SCALE GENOMIC DNA]</scope>
    <source>
        <strain evidence="3">Lor287</strain>
    </source>
</reference>
<dbReference type="PANTHER" id="PTHR19446">
    <property type="entry name" value="REVERSE TRANSCRIPTASES"/>
    <property type="match status" value="1"/>
</dbReference>
<dbReference type="InterPro" id="IPR025558">
    <property type="entry name" value="DUF4283"/>
</dbReference>
<dbReference type="CDD" id="cd01650">
    <property type="entry name" value="RT_nLTR_like"/>
    <property type="match status" value="1"/>
</dbReference>
<evidence type="ECO:0008006" key="5">
    <source>
        <dbReference type="Google" id="ProtNLM"/>
    </source>
</evidence>
<feature type="domain" description="DUF4283" evidence="2">
    <location>
        <begin position="14"/>
        <end position="93"/>
    </location>
</feature>
<dbReference type="Pfam" id="PF14111">
    <property type="entry name" value="DUF4283"/>
    <property type="match status" value="1"/>
</dbReference>
<gene>
    <name evidence="3" type="ORF">KSP39_PZI022362</name>
</gene>
<accession>A0AAP0AUL0</accession>